<keyword evidence="6" id="KW-1278">Translocase</keyword>
<dbReference type="Proteomes" id="UP000571128">
    <property type="component" value="Unassembled WGS sequence"/>
</dbReference>
<evidence type="ECO:0000256" key="4">
    <source>
        <dbReference type="ARBA" id="ARBA00022741"/>
    </source>
</evidence>
<reference evidence="10 11" key="1">
    <citation type="submission" date="2020-03" db="EMBL/GenBank/DDBJ databases">
        <title>Soil Listeria distribution.</title>
        <authorList>
            <person name="Liao J."/>
            <person name="Wiedmann M."/>
        </authorList>
    </citation>
    <scope>NUCLEOTIDE SEQUENCE [LARGE SCALE GENOMIC DNA]</scope>
    <source>
        <strain evidence="10 11">FSL L7-1645</strain>
    </source>
</reference>
<evidence type="ECO:0000256" key="2">
    <source>
        <dbReference type="ARBA" id="ARBA00022448"/>
    </source>
</evidence>
<dbReference type="NCBIfam" id="TIGR04521">
    <property type="entry name" value="ECF_ATPase_2"/>
    <property type="match status" value="1"/>
</dbReference>
<dbReference type="CDD" id="cd03225">
    <property type="entry name" value="ABC_cobalt_CbiO_domain1"/>
    <property type="match status" value="1"/>
</dbReference>
<evidence type="ECO:0000256" key="6">
    <source>
        <dbReference type="ARBA" id="ARBA00022967"/>
    </source>
</evidence>
<dbReference type="FunFam" id="3.40.50.300:FF:000224">
    <property type="entry name" value="Energy-coupling factor transporter ATP-binding protein EcfA"/>
    <property type="match status" value="1"/>
</dbReference>
<comment type="similarity">
    <text evidence="8">Belongs to the ABC transporter superfamily. Energy-coupling factor EcfA family.</text>
</comment>
<comment type="caution">
    <text evidence="10">The sequence shown here is derived from an EMBL/GenBank/DDBJ whole genome shotgun (WGS) entry which is preliminary data.</text>
</comment>
<dbReference type="GO" id="GO:0015087">
    <property type="term" value="F:cobalt ion transmembrane transporter activity"/>
    <property type="evidence" value="ECO:0007669"/>
    <property type="project" value="UniProtKB-ARBA"/>
</dbReference>
<dbReference type="RefSeq" id="WP_007542972.1">
    <property type="nucleotide sequence ID" value="NZ_JAARPY010000003.1"/>
</dbReference>
<dbReference type="SMART" id="SM00382">
    <property type="entry name" value="AAA"/>
    <property type="match status" value="1"/>
</dbReference>
<dbReference type="GO" id="GO:0016887">
    <property type="term" value="F:ATP hydrolysis activity"/>
    <property type="evidence" value="ECO:0007669"/>
    <property type="project" value="InterPro"/>
</dbReference>
<comment type="function">
    <text evidence="8">ATP-binding (A) component of a common energy-coupling factor (ECF) ABC-transporter complex.</text>
</comment>
<keyword evidence="5 8" id="KW-0067">ATP-binding</keyword>
<comment type="subcellular location">
    <subcellularLocation>
        <location evidence="1 8">Cell membrane</location>
        <topology evidence="1 8">Peripheral membrane protein</topology>
    </subcellularLocation>
</comment>
<comment type="subunit">
    <text evidence="8">Forms a stable energy-coupling factor (ECF) transporter complex composed of 2 membrane-embedded substrate-binding proteins (S component), 2 ATP-binding proteins (A component) and 2 transmembrane proteins (T component).</text>
</comment>
<dbReference type="Gene3D" id="3.40.50.300">
    <property type="entry name" value="P-loop containing nucleotide triphosphate hydrolases"/>
    <property type="match status" value="1"/>
</dbReference>
<dbReference type="GO" id="GO:0005524">
    <property type="term" value="F:ATP binding"/>
    <property type="evidence" value="ECO:0007669"/>
    <property type="project" value="UniProtKB-UniRule"/>
</dbReference>
<dbReference type="InterPro" id="IPR003593">
    <property type="entry name" value="AAA+_ATPase"/>
</dbReference>
<evidence type="ECO:0000256" key="8">
    <source>
        <dbReference type="RuleBase" id="RU365104"/>
    </source>
</evidence>
<dbReference type="AlphaFoldDB" id="A0A841YCH9"/>
<dbReference type="EC" id="7.-.-.-" evidence="8"/>
<proteinExistence type="inferred from homology"/>
<accession>A0A841YCH9</accession>
<dbReference type="NCBIfam" id="NF010155">
    <property type="entry name" value="PRK13634.1"/>
    <property type="match status" value="1"/>
</dbReference>
<dbReference type="InterPro" id="IPR050095">
    <property type="entry name" value="ECF_ABC_transporter_ATP-bd"/>
</dbReference>
<evidence type="ECO:0000256" key="3">
    <source>
        <dbReference type="ARBA" id="ARBA00022475"/>
    </source>
</evidence>
<dbReference type="InterPro" id="IPR015856">
    <property type="entry name" value="ABC_transpr_CbiO/EcfA_su"/>
</dbReference>
<dbReference type="EMBL" id="JAARPY010000003">
    <property type="protein sequence ID" value="MBC1397909.1"/>
    <property type="molecule type" value="Genomic_DNA"/>
</dbReference>
<dbReference type="PANTHER" id="PTHR43553:SF27">
    <property type="entry name" value="ENERGY-COUPLING FACTOR TRANSPORTER ATP-BINDING PROTEIN ECFA2"/>
    <property type="match status" value="1"/>
</dbReference>
<evidence type="ECO:0000256" key="5">
    <source>
        <dbReference type="ARBA" id="ARBA00022840"/>
    </source>
</evidence>
<keyword evidence="4 8" id="KW-0547">Nucleotide-binding</keyword>
<keyword evidence="3 8" id="KW-1003">Cell membrane</keyword>
<gene>
    <name evidence="10" type="ORF">HB844_03390</name>
</gene>
<evidence type="ECO:0000256" key="7">
    <source>
        <dbReference type="ARBA" id="ARBA00023136"/>
    </source>
</evidence>
<evidence type="ECO:0000256" key="1">
    <source>
        <dbReference type="ARBA" id="ARBA00004202"/>
    </source>
</evidence>
<dbReference type="Pfam" id="PF00005">
    <property type="entry name" value="ABC_tran"/>
    <property type="match status" value="1"/>
</dbReference>
<dbReference type="SUPFAM" id="SSF52540">
    <property type="entry name" value="P-loop containing nucleoside triphosphate hydrolases"/>
    <property type="match status" value="1"/>
</dbReference>
<name>A0A841YCH9_9LIST</name>
<protein>
    <recommendedName>
        <fullName evidence="8">Energy-coupling factor transporter ATP-binding protein EcfA2</fullName>
        <ecNumber evidence="8">7.-.-.-</ecNumber>
    </recommendedName>
</protein>
<evidence type="ECO:0000313" key="10">
    <source>
        <dbReference type="EMBL" id="MBC1397909.1"/>
    </source>
</evidence>
<dbReference type="GO" id="GO:0043190">
    <property type="term" value="C:ATP-binding cassette (ABC) transporter complex"/>
    <property type="evidence" value="ECO:0007669"/>
    <property type="project" value="TreeGrafter"/>
</dbReference>
<dbReference type="InterPro" id="IPR027417">
    <property type="entry name" value="P-loop_NTPase"/>
</dbReference>
<keyword evidence="2 8" id="KW-0813">Transport</keyword>
<dbReference type="PROSITE" id="PS00211">
    <property type="entry name" value="ABC_TRANSPORTER_1"/>
    <property type="match status" value="1"/>
</dbReference>
<dbReference type="InterPro" id="IPR003439">
    <property type="entry name" value="ABC_transporter-like_ATP-bd"/>
</dbReference>
<keyword evidence="7 8" id="KW-0472">Membrane</keyword>
<dbReference type="PROSITE" id="PS50893">
    <property type="entry name" value="ABC_TRANSPORTER_2"/>
    <property type="match status" value="1"/>
</dbReference>
<dbReference type="InterPro" id="IPR030946">
    <property type="entry name" value="EcfA2"/>
</dbReference>
<organism evidence="10 11">
    <name type="scientific">Listeria fleischmannii</name>
    <dbReference type="NCBI Taxonomy" id="1069827"/>
    <lineage>
        <taxon>Bacteria</taxon>
        <taxon>Bacillati</taxon>
        <taxon>Bacillota</taxon>
        <taxon>Bacilli</taxon>
        <taxon>Bacillales</taxon>
        <taxon>Listeriaceae</taxon>
        <taxon>Listeria</taxon>
    </lineage>
</organism>
<dbReference type="PANTHER" id="PTHR43553">
    <property type="entry name" value="HEAVY METAL TRANSPORTER"/>
    <property type="match status" value="1"/>
</dbReference>
<evidence type="ECO:0000313" key="11">
    <source>
        <dbReference type="Proteomes" id="UP000571128"/>
    </source>
</evidence>
<dbReference type="GO" id="GO:0042626">
    <property type="term" value="F:ATPase-coupled transmembrane transporter activity"/>
    <property type="evidence" value="ECO:0007669"/>
    <property type="project" value="TreeGrafter"/>
</dbReference>
<evidence type="ECO:0000259" key="9">
    <source>
        <dbReference type="PROSITE" id="PS50893"/>
    </source>
</evidence>
<sequence length="290" mass="32574">MGIKLEQVGYCYQKNSPFEKRALTDVNVTFETGSYTAVIGHTGSGKSTLVQHLNALLLPTEGKITLFDREMIAGVKQKKLRDIRRRVGIVFQFPEAQLFEETVLKDIIFGPLNFGATKEEAEKRAREVIQEVGLSEAILERSPFELSGGQKRRVAIAGVLAMDPEVLVLDEPTAGLDPHGRNEIMEMFYDLHVQKNLTTILVTHSMEDAARYAEKIVLMKDGTVNQIGEPRAIFAESEKLLNLGLLVPEVVRFQRNFERKFNVKLSKICLNMDELLREILPFLGKDASGL</sequence>
<feature type="domain" description="ABC transporter" evidence="9">
    <location>
        <begin position="3"/>
        <end position="246"/>
    </location>
</feature>
<dbReference type="InterPro" id="IPR017871">
    <property type="entry name" value="ABC_transporter-like_CS"/>
</dbReference>